<accession>A0ABT2D1X8</accession>
<dbReference type="RefSeq" id="WP_258813300.1">
    <property type="nucleotide sequence ID" value="NZ_JANUGU010000007.1"/>
</dbReference>
<dbReference type="Proteomes" id="UP001204621">
    <property type="component" value="Unassembled WGS sequence"/>
</dbReference>
<feature type="signal peptide" evidence="2">
    <location>
        <begin position="1"/>
        <end position="24"/>
    </location>
</feature>
<comment type="similarity">
    <text evidence="1">Belongs to the outer membrane factor (OMF) (TC 1.B.17) family.</text>
</comment>
<keyword evidence="4" id="KW-1185">Reference proteome</keyword>
<gene>
    <name evidence="3" type="ORF">NX778_18720</name>
</gene>
<feature type="chain" id="PRO_5045367056" evidence="2">
    <location>
        <begin position="25"/>
        <end position="421"/>
    </location>
</feature>
<dbReference type="Pfam" id="PF02321">
    <property type="entry name" value="OEP"/>
    <property type="match status" value="2"/>
</dbReference>
<dbReference type="EMBL" id="JANUGU010000007">
    <property type="protein sequence ID" value="MCS0660109.1"/>
    <property type="molecule type" value="Genomic_DNA"/>
</dbReference>
<comment type="caution">
    <text evidence="3">The sequence shown here is derived from an EMBL/GenBank/DDBJ whole genome shotgun (WGS) entry which is preliminary data.</text>
</comment>
<sequence>MSRMLRAMQVALLPLAACAPLAHADTPLSLAQAVQRALAHNHDARLADIAVASADAAQVQAQAAPNPSLTVQTANINPAAGVGPGSLRSKTVDSTFRIDQLIERGGKRELRGVAAERLARAARSDAADTRRQLRRDVSLAYFDLLAAQERVVILDELAKLSDHTLDAAEKRQRAGDLAAADVARLRIDTLRARNDAEGAVADLAQARRALELLLGEDGGGIPVATDGWPSTAPATAVGAVDGRADVLAARARADAAIAARRLAQAGRTRDVSVGVQFEHYPTSATNQLGSGNSVGISVQVPLFVRYHNEGEIRAAEAAVDAAGESLLRARQQARADADKAAADVRATSARSERFERDILPAARKASDAGEFAFTHGASSVMDVLDVRRAYRSAQLDALAARADFAKSVAAYDAATTEESKE</sequence>
<evidence type="ECO:0000256" key="1">
    <source>
        <dbReference type="ARBA" id="ARBA00007613"/>
    </source>
</evidence>
<dbReference type="InterPro" id="IPR010131">
    <property type="entry name" value="MdtP/NodT-like"/>
</dbReference>
<dbReference type="PANTHER" id="PTHR30203">
    <property type="entry name" value="OUTER MEMBRANE CATION EFFLUX PROTEIN"/>
    <property type="match status" value="1"/>
</dbReference>
<reference evidence="3 4" key="1">
    <citation type="submission" date="2022-08" db="EMBL/GenBank/DDBJ databases">
        <title>Reclassification of Massilia species as members of the genera Telluria, Duganella, Pseudoduganella, Mokoshia gen. nov. and Zemynaea gen. nov. using orthogonal and non-orthogonal genome-based approaches.</title>
        <authorList>
            <person name="Bowman J.P."/>
        </authorList>
    </citation>
    <scope>NUCLEOTIDE SEQUENCE [LARGE SCALE GENOMIC DNA]</scope>
    <source>
        <strain evidence="3 4">JCM 31606</strain>
    </source>
</reference>
<name>A0ABT2D1X8_9BURK</name>
<dbReference type="InterPro" id="IPR003423">
    <property type="entry name" value="OMP_efflux"/>
</dbReference>
<keyword evidence="2" id="KW-0732">Signal</keyword>
<dbReference type="SUPFAM" id="SSF56954">
    <property type="entry name" value="Outer membrane efflux proteins (OEP)"/>
    <property type="match status" value="1"/>
</dbReference>
<evidence type="ECO:0000256" key="2">
    <source>
        <dbReference type="SAM" id="SignalP"/>
    </source>
</evidence>
<evidence type="ECO:0000313" key="3">
    <source>
        <dbReference type="EMBL" id="MCS0660109.1"/>
    </source>
</evidence>
<protein>
    <submittedName>
        <fullName evidence="3">TolC family protein</fullName>
    </submittedName>
</protein>
<dbReference type="PANTHER" id="PTHR30203:SF30">
    <property type="entry name" value="OUTER MEMBRANE PROTEIN-RELATED"/>
    <property type="match status" value="1"/>
</dbReference>
<proteinExistence type="inferred from homology"/>
<organism evidence="3 4">
    <name type="scientific">Massilia terrae</name>
    <dbReference type="NCBI Taxonomy" id="1811224"/>
    <lineage>
        <taxon>Bacteria</taxon>
        <taxon>Pseudomonadati</taxon>
        <taxon>Pseudomonadota</taxon>
        <taxon>Betaproteobacteria</taxon>
        <taxon>Burkholderiales</taxon>
        <taxon>Oxalobacteraceae</taxon>
        <taxon>Telluria group</taxon>
        <taxon>Massilia</taxon>
    </lineage>
</organism>
<dbReference type="Gene3D" id="1.20.1600.10">
    <property type="entry name" value="Outer membrane efflux proteins (OEP)"/>
    <property type="match status" value="1"/>
</dbReference>
<evidence type="ECO:0000313" key="4">
    <source>
        <dbReference type="Proteomes" id="UP001204621"/>
    </source>
</evidence>